<dbReference type="FunFam" id="3.30.160.60:FF:002737">
    <property type="entry name" value="AGAP008430-PA"/>
    <property type="match status" value="1"/>
</dbReference>
<dbReference type="GO" id="GO:0043565">
    <property type="term" value="F:sequence-specific DNA binding"/>
    <property type="evidence" value="ECO:0007669"/>
    <property type="project" value="UniProtKB-ARBA"/>
</dbReference>
<dbReference type="GeneID" id="117545786"/>
<keyword evidence="8" id="KW-0238">DNA-binding</keyword>
<evidence type="ECO:0000259" key="13">
    <source>
        <dbReference type="PROSITE" id="PS50157"/>
    </source>
</evidence>
<dbReference type="PANTHER" id="PTHR23234">
    <property type="entry name" value="ZNF44 PROTEIN"/>
    <property type="match status" value="1"/>
</dbReference>
<dbReference type="Pfam" id="PF00096">
    <property type="entry name" value="zf-C2H2"/>
    <property type="match status" value="8"/>
</dbReference>
<feature type="domain" description="C2H2-type" evidence="13">
    <location>
        <begin position="265"/>
        <end position="292"/>
    </location>
</feature>
<feature type="domain" description="C2H2-type" evidence="13">
    <location>
        <begin position="433"/>
        <end position="461"/>
    </location>
</feature>
<dbReference type="GO" id="GO:0008270">
    <property type="term" value="F:zinc ion binding"/>
    <property type="evidence" value="ECO:0007669"/>
    <property type="project" value="UniProtKB-KW"/>
</dbReference>
<comment type="subcellular location">
    <subcellularLocation>
        <location evidence="1">Nucleus</location>
    </subcellularLocation>
</comment>
<name>A0A6P8U4I5_GYMAC</name>
<dbReference type="GO" id="GO:0005634">
    <property type="term" value="C:nucleus"/>
    <property type="evidence" value="ECO:0007669"/>
    <property type="project" value="UniProtKB-SubCell"/>
</dbReference>
<proteinExistence type="inferred from homology"/>
<dbReference type="PROSITE" id="PS50157">
    <property type="entry name" value="ZINC_FINGER_C2H2_2"/>
    <property type="match status" value="8"/>
</dbReference>
<feature type="region of interest" description="Disordered" evidence="12">
    <location>
        <begin position="453"/>
        <end position="472"/>
    </location>
</feature>
<evidence type="ECO:0000256" key="3">
    <source>
        <dbReference type="ARBA" id="ARBA00022723"/>
    </source>
</evidence>
<evidence type="ECO:0000256" key="10">
    <source>
        <dbReference type="ARBA" id="ARBA00023242"/>
    </source>
</evidence>
<feature type="region of interest" description="Disordered" evidence="12">
    <location>
        <begin position="190"/>
        <end position="218"/>
    </location>
</feature>
<dbReference type="InParanoid" id="A0A6P8U4I5"/>
<organism evidence="14 15">
    <name type="scientific">Gymnodraco acuticeps</name>
    <name type="common">Antarctic dragonfish</name>
    <dbReference type="NCBI Taxonomy" id="8218"/>
    <lineage>
        <taxon>Eukaryota</taxon>
        <taxon>Metazoa</taxon>
        <taxon>Chordata</taxon>
        <taxon>Craniata</taxon>
        <taxon>Vertebrata</taxon>
        <taxon>Euteleostomi</taxon>
        <taxon>Actinopterygii</taxon>
        <taxon>Neopterygii</taxon>
        <taxon>Teleostei</taxon>
        <taxon>Neoteleostei</taxon>
        <taxon>Acanthomorphata</taxon>
        <taxon>Eupercaria</taxon>
        <taxon>Perciformes</taxon>
        <taxon>Notothenioidei</taxon>
        <taxon>Bathydraconidae</taxon>
        <taxon>Gymnodraco</taxon>
    </lineage>
</organism>
<keyword evidence="6" id="KW-0862">Zinc</keyword>
<feature type="domain" description="C2H2-type" evidence="13">
    <location>
        <begin position="377"/>
        <end position="404"/>
    </location>
</feature>
<evidence type="ECO:0000256" key="8">
    <source>
        <dbReference type="ARBA" id="ARBA00023125"/>
    </source>
</evidence>
<evidence type="ECO:0000256" key="2">
    <source>
        <dbReference type="ARBA" id="ARBA00006991"/>
    </source>
</evidence>
<evidence type="ECO:0000256" key="4">
    <source>
        <dbReference type="ARBA" id="ARBA00022737"/>
    </source>
</evidence>
<dbReference type="FunFam" id="3.30.160.60:FF:002239">
    <property type="entry name" value="Zinc finger protein 226"/>
    <property type="match status" value="1"/>
</dbReference>
<dbReference type="PROSITE" id="PS00028">
    <property type="entry name" value="ZINC_FINGER_C2H2_1"/>
    <property type="match status" value="8"/>
</dbReference>
<evidence type="ECO:0000256" key="9">
    <source>
        <dbReference type="ARBA" id="ARBA00023163"/>
    </source>
</evidence>
<dbReference type="KEGG" id="gacu:117545786"/>
<dbReference type="FunCoup" id="A0A6P8U4I5">
    <property type="interactions" value="12"/>
</dbReference>
<feature type="domain" description="C2H2-type" evidence="13">
    <location>
        <begin position="349"/>
        <end position="376"/>
    </location>
</feature>
<dbReference type="OrthoDB" id="8424040at2759"/>
<evidence type="ECO:0000256" key="1">
    <source>
        <dbReference type="ARBA" id="ARBA00004123"/>
    </source>
</evidence>
<accession>A0A6P8U4I5</accession>
<evidence type="ECO:0000256" key="11">
    <source>
        <dbReference type="PROSITE-ProRule" id="PRU00042"/>
    </source>
</evidence>
<dbReference type="SUPFAM" id="SSF57667">
    <property type="entry name" value="beta-beta-alpha zinc fingers"/>
    <property type="match status" value="4"/>
</dbReference>
<evidence type="ECO:0000313" key="14">
    <source>
        <dbReference type="Proteomes" id="UP000515161"/>
    </source>
</evidence>
<feature type="domain" description="C2H2-type" evidence="13">
    <location>
        <begin position="293"/>
        <end position="320"/>
    </location>
</feature>
<keyword evidence="10" id="KW-0539">Nucleus</keyword>
<dbReference type="GO" id="GO:0045892">
    <property type="term" value="P:negative regulation of DNA-templated transcription"/>
    <property type="evidence" value="ECO:0007669"/>
    <property type="project" value="UniProtKB-ARBA"/>
</dbReference>
<dbReference type="FunFam" id="3.30.160.60:FF:000416">
    <property type="entry name" value="zinc finger protein 879 isoform X1"/>
    <property type="match status" value="1"/>
</dbReference>
<evidence type="ECO:0000256" key="7">
    <source>
        <dbReference type="ARBA" id="ARBA00023015"/>
    </source>
</evidence>
<comment type="similarity">
    <text evidence="2">Belongs to the krueppel C2H2-type zinc-finger protein family.</text>
</comment>
<feature type="compositionally biased region" description="Basic and acidic residues" evidence="12">
    <location>
        <begin position="453"/>
        <end position="462"/>
    </location>
</feature>
<dbReference type="RefSeq" id="XP_034071644.1">
    <property type="nucleotide sequence ID" value="XM_034215753.1"/>
</dbReference>
<dbReference type="FunFam" id="3.30.160.60:FF:000100">
    <property type="entry name" value="Zinc finger 45-like"/>
    <property type="match status" value="1"/>
</dbReference>
<gene>
    <name evidence="15" type="primary">LOC117545786</name>
</gene>
<keyword evidence="7" id="KW-0805">Transcription regulation</keyword>
<dbReference type="InterPro" id="IPR036236">
    <property type="entry name" value="Znf_C2H2_sf"/>
</dbReference>
<evidence type="ECO:0000313" key="15">
    <source>
        <dbReference type="RefSeq" id="XP_034071644.1"/>
    </source>
</evidence>
<protein>
    <submittedName>
        <fullName evidence="15">Zinc finger protein OZF-like isoform X1</fullName>
    </submittedName>
</protein>
<keyword evidence="3" id="KW-0479">Metal-binding</keyword>
<keyword evidence="5 11" id="KW-0863">Zinc-finger</keyword>
<keyword evidence="14" id="KW-1185">Reference proteome</keyword>
<dbReference type="FunFam" id="3.30.160.60:FF:000912">
    <property type="entry name" value="Zinc finger protein 660"/>
    <property type="match status" value="1"/>
</dbReference>
<dbReference type="Gene3D" id="3.30.160.60">
    <property type="entry name" value="Classic Zinc Finger"/>
    <property type="match status" value="8"/>
</dbReference>
<sequence>MSAVPSLREFVNERLTAAAEEILGVFERTIVEYEEEIDRQRRLLNILPTIKLHRIVFCLLPELPQQHVCKEEEVLSEQQLCIQEKNYSVNQEDPESGGPPHIKEEQEELCSSEEQLVLKQETDDFMLTPTCMESDHSEDQTLNLSISDTQSQGEENPPGQFPLQCYVPSEEGIVYTNRDHQLLSHNSPLAESQDQKVGNHGDSGSTHAEPEVNQRDNIIQSQSYNVNSTTKSILHKLKCEICDKGFKYKSKLQSHMRVHTGEKPYSCKMCGKDFRGKCDLTIHLRVHTGEKPYSCKTCGKDFRRKCNLTLHLRVHSGEKPYDCKTCGKGFNYISALKSHLRIHTGEKPFSCQTCGKQFSHLTSFTIHSRTHTGEKPYSCETCGKGFKCSSELKVHIRRHTGEKPFTCQTCGKRFSYCSTMTRHSRIHTDEKLFICTTCGRVFRHNSGLLKHMNEVHTEHTPEDQYTQEKPSN</sequence>
<evidence type="ECO:0000256" key="6">
    <source>
        <dbReference type="ARBA" id="ARBA00022833"/>
    </source>
</evidence>
<dbReference type="InterPro" id="IPR050758">
    <property type="entry name" value="Znf_C2H2-type"/>
</dbReference>
<evidence type="ECO:0000256" key="5">
    <source>
        <dbReference type="ARBA" id="ARBA00022771"/>
    </source>
</evidence>
<feature type="domain" description="C2H2-type" evidence="13">
    <location>
        <begin position="237"/>
        <end position="264"/>
    </location>
</feature>
<dbReference type="Proteomes" id="UP000515161">
    <property type="component" value="Unplaced"/>
</dbReference>
<dbReference type="AlphaFoldDB" id="A0A6P8U4I5"/>
<feature type="region of interest" description="Disordered" evidence="12">
    <location>
        <begin position="87"/>
        <end position="112"/>
    </location>
</feature>
<dbReference type="InterPro" id="IPR013087">
    <property type="entry name" value="Znf_C2H2_type"/>
</dbReference>
<dbReference type="FunFam" id="3.30.160.60:FF:001119">
    <property type="entry name" value="zinc finger protein 408"/>
    <property type="match status" value="1"/>
</dbReference>
<feature type="compositionally biased region" description="Polar residues" evidence="12">
    <location>
        <begin position="463"/>
        <end position="472"/>
    </location>
</feature>
<dbReference type="FunFam" id="3.30.160.60:FF:001498">
    <property type="entry name" value="Zinc finger protein 404"/>
    <property type="match status" value="1"/>
</dbReference>
<feature type="domain" description="C2H2-type" evidence="13">
    <location>
        <begin position="405"/>
        <end position="432"/>
    </location>
</feature>
<dbReference type="FunFam" id="3.30.160.60:FF:002254">
    <property type="entry name" value="Zinc finger protein 540"/>
    <property type="match status" value="1"/>
</dbReference>
<keyword evidence="4" id="KW-0677">Repeat</keyword>
<keyword evidence="9" id="KW-0804">Transcription</keyword>
<evidence type="ECO:0000256" key="12">
    <source>
        <dbReference type="SAM" id="MobiDB-lite"/>
    </source>
</evidence>
<dbReference type="GO" id="GO:0045596">
    <property type="term" value="P:negative regulation of cell differentiation"/>
    <property type="evidence" value="ECO:0007669"/>
    <property type="project" value="UniProtKB-ARBA"/>
</dbReference>
<dbReference type="SMART" id="SM00355">
    <property type="entry name" value="ZnF_C2H2"/>
    <property type="match status" value="8"/>
</dbReference>
<feature type="domain" description="C2H2-type" evidence="13">
    <location>
        <begin position="321"/>
        <end position="348"/>
    </location>
</feature>
<dbReference type="PANTHER" id="PTHR23234:SF10">
    <property type="entry name" value="RIKEN CDNA 6720489N17 GENE-RELATED"/>
    <property type="match status" value="1"/>
</dbReference>
<reference evidence="15" key="1">
    <citation type="submission" date="2025-08" db="UniProtKB">
        <authorList>
            <consortium name="RefSeq"/>
        </authorList>
    </citation>
    <scope>IDENTIFICATION</scope>
</reference>